<dbReference type="SMART" id="SM00895">
    <property type="entry name" value="FCD"/>
    <property type="match status" value="1"/>
</dbReference>
<dbReference type="SUPFAM" id="SSF48008">
    <property type="entry name" value="GntR ligand-binding domain-like"/>
    <property type="match status" value="1"/>
</dbReference>
<reference evidence="5 6" key="1">
    <citation type="submission" date="2017-04" db="EMBL/GenBank/DDBJ databases">
        <authorList>
            <person name="Afonso C.L."/>
            <person name="Miller P.J."/>
            <person name="Scott M.A."/>
            <person name="Spackman E."/>
            <person name="Goraichik I."/>
            <person name="Dimitrov K.M."/>
            <person name="Suarez D.L."/>
            <person name="Swayne D.E."/>
        </authorList>
    </citation>
    <scope>NUCLEOTIDE SEQUENCE [LARGE SCALE GENOMIC DNA]</scope>
    <source>
        <strain evidence="5 6">USBA 355</strain>
    </source>
</reference>
<accession>A0A1Y6B4A8</accession>
<name>A0A1Y6B4A8_9PROT</name>
<dbReference type="InterPro" id="IPR036390">
    <property type="entry name" value="WH_DNA-bd_sf"/>
</dbReference>
<organism evidence="5 6">
    <name type="scientific">Tistlia consotensis USBA 355</name>
    <dbReference type="NCBI Taxonomy" id="560819"/>
    <lineage>
        <taxon>Bacteria</taxon>
        <taxon>Pseudomonadati</taxon>
        <taxon>Pseudomonadota</taxon>
        <taxon>Alphaproteobacteria</taxon>
        <taxon>Rhodospirillales</taxon>
        <taxon>Rhodovibrionaceae</taxon>
        <taxon>Tistlia</taxon>
    </lineage>
</organism>
<dbReference type="STRING" id="560819.SAMN05428998_101378"/>
<feature type="domain" description="HTH gntR-type" evidence="4">
    <location>
        <begin position="4"/>
        <end position="71"/>
    </location>
</feature>
<dbReference type="AlphaFoldDB" id="A0A1Y6B4A8"/>
<evidence type="ECO:0000256" key="3">
    <source>
        <dbReference type="ARBA" id="ARBA00023163"/>
    </source>
</evidence>
<evidence type="ECO:0000256" key="1">
    <source>
        <dbReference type="ARBA" id="ARBA00023015"/>
    </source>
</evidence>
<dbReference type="EMBL" id="FWZX01000001">
    <property type="protein sequence ID" value="SME91217.1"/>
    <property type="molecule type" value="Genomic_DNA"/>
</dbReference>
<dbReference type="CDD" id="cd07377">
    <property type="entry name" value="WHTH_GntR"/>
    <property type="match status" value="1"/>
</dbReference>
<dbReference type="Pfam" id="PF07729">
    <property type="entry name" value="FCD"/>
    <property type="match status" value="1"/>
</dbReference>
<dbReference type="InterPro" id="IPR036388">
    <property type="entry name" value="WH-like_DNA-bd_sf"/>
</dbReference>
<evidence type="ECO:0000259" key="4">
    <source>
        <dbReference type="PROSITE" id="PS50949"/>
    </source>
</evidence>
<dbReference type="InterPro" id="IPR000524">
    <property type="entry name" value="Tscrpt_reg_HTH_GntR"/>
</dbReference>
<gene>
    <name evidence="5" type="ORF">SAMN05428998_101378</name>
</gene>
<dbReference type="SMART" id="SM00345">
    <property type="entry name" value="HTH_GNTR"/>
    <property type="match status" value="1"/>
</dbReference>
<dbReference type="Gene3D" id="1.10.10.10">
    <property type="entry name" value="Winged helix-like DNA-binding domain superfamily/Winged helix DNA-binding domain"/>
    <property type="match status" value="1"/>
</dbReference>
<dbReference type="InterPro" id="IPR011711">
    <property type="entry name" value="GntR_C"/>
</dbReference>
<evidence type="ECO:0000313" key="5">
    <source>
        <dbReference type="EMBL" id="SME91217.1"/>
    </source>
</evidence>
<dbReference type="GO" id="GO:0003700">
    <property type="term" value="F:DNA-binding transcription factor activity"/>
    <property type="evidence" value="ECO:0007669"/>
    <property type="project" value="InterPro"/>
</dbReference>
<dbReference type="PROSITE" id="PS50949">
    <property type="entry name" value="HTH_GNTR"/>
    <property type="match status" value="1"/>
</dbReference>
<dbReference type="PANTHER" id="PTHR43537">
    <property type="entry name" value="TRANSCRIPTIONAL REGULATOR, GNTR FAMILY"/>
    <property type="match status" value="1"/>
</dbReference>
<keyword evidence="6" id="KW-1185">Reference proteome</keyword>
<keyword evidence="2" id="KW-0238">DNA-binding</keyword>
<proteinExistence type="predicted"/>
<dbReference type="PANTHER" id="PTHR43537:SF50">
    <property type="entry name" value="TRANSCRIPTIONAL REGULATORY PROTEIN"/>
    <property type="match status" value="1"/>
</dbReference>
<dbReference type="SUPFAM" id="SSF46785">
    <property type="entry name" value="Winged helix' DNA-binding domain"/>
    <property type="match status" value="1"/>
</dbReference>
<dbReference type="InterPro" id="IPR008920">
    <property type="entry name" value="TF_FadR/GntR_C"/>
</dbReference>
<dbReference type="Proteomes" id="UP000192917">
    <property type="component" value="Unassembled WGS sequence"/>
</dbReference>
<evidence type="ECO:0000313" key="6">
    <source>
        <dbReference type="Proteomes" id="UP000192917"/>
    </source>
</evidence>
<dbReference type="Gene3D" id="1.20.120.530">
    <property type="entry name" value="GntR ligand-binding domain-like"/>
    <property type="match status" value="1"/>
</dbReference>
<dbReference type="RefSeq" id="WP_085120724.1">
    <property type="nucleotide sequence ID" value="NZ_FWZX01000001.1"/>
</dbReference>
<keyword evidence="3" id="KW-0804">Transcription</keyword>
<evidence type="ECO:0000256" key="2">
    <source>
        <dbReference type="ARBA" id="ARBA00023125"/>
    </source>
</evidence>
<protein>
    <submittedName>
        <fullName evidence="5">Transcriptional regulator, GntR family</fullName>
    </submittedName>
</protein>
<keyword evidence="1" id="KW-0805">Transcription regulation</keyword>
<sequence length="224" mass="24864">MADENLAIEIANRLRRDILRGALPPGTPIKERDNAAELGVSRTPMREAIRILATERLVVLRPARSPRVASPSIGEVVDQVLVLKTLETLSAELACKRATEADLAEIRGLNDKMSALYESGDSLDLFEIDMAFHAAIVRAAHSEDLAETHRAYLARLWRARYLSARQRRNRDRARTHHDAILAALESRNPRATRAAIKVHLDHLAADIRPILESEQAGQPAEAAK</sequence>
<dbReference type="Pfam" id="PF00392">
    <property type="entry name" value="GntR"/>
    <property type="match status" value="1"/>
</dbReference>
<dbReference type="GO" id="GO:0003677">
    <property type="term" value="F:DNA binding"/>
    <property type="evidence" value="ECO:0007669"/>
    <property type="project" value="UniProtKB-KW"/>
</dbReference>